<reference evidence="10" key="1">
    <citation type="submission" date="2016-04" db="EMBL/GenBank/DDBJ databases">
        <authorList>
            <person name="Chen L."/>
            <person name="Zhuang W."/>
            <person name="Wang G."/>
        </authorList>
    </citation>
    <scope>NUCLEOTIDE SEQUENCE [LARGE SCALE GENOMIC DNA]</scope>
    <source>
        <strain evidence="10">17621</strain>
    </source>
</reference>
<accession>A0A1V9F170</accession>
<dbReference type="Proteomes" id="UP000192610">
    <property type="component" value="Unassembled WGS sequence"/>
</dbReference>
<keyword evidence="10" id="KW-1185">Reference proteome</keyword>
<name>A0A1V9F170_9BACT</name>
<evidence type="ECO:0000313" key="9">
    <source>
        <dbReference type="EMBL" id="OQP52118.1"/>
    </source>
</evidence>
<evidence type="ECO:0000256" key="6">
    <source>
        <dbReference type="ARBA" id="ARBA00023004"/>
    </source>
</evidence>
<feature type="domain" description="Cytochrome c" evidence="8">
    <location>
        <begin position="289"/>
        <end position="431"/>
    </location>
</feature>
<evidence type="ECO:0000256" key="2">
    <source>
        <dbReference type="ARBA" id="ARBA00022617"/>
    </source>
</evidence>
<comment type="subcellular location">
    <subcellularLocation>
        <location evidence="1">Cell envelope</location>
    </subcellularLocation>
</comment>
<dbReference type="InterPro" id="IPR051395">
    <property type="entry name" value="Cytochrome_c_Peroxidase/MauG"/>
</dbReference>
<evidence type="ECO:0000256" key="1">
    <source>
        <dbReference type="ARBA" id="ARBA00004196"/>
    </source>
</evidence>
<gene>
    <name evidence="9" type="ORF">A4H97_25540</name>
</gene>
<dbReference type="Gene3D" id="1.10.760.10">
    <property type="entry name" value="Cytochrome c-like domain"/>
    <property type="match status" value="2"/>
</dbReference>
<feature type="domain" description="Cytochrome c" evidence="8">
    <location>
        <begin position="136"/>
        <end position="270"/>
    </location>
</feature>
<dbReference type="GO" id="GO:0004130">
    <property type="term" value="F:cytochrome-c peroxidase activity"/>
    <property type="evidence" value="ECO:0007669"/>
    <property type="project" value="TreeGrafter"/>
</dbReference>
<dbReference type="InterPro" id="IPR004852">
    <property type="entry name" value="Di-haem_cyt_c_peroxidsae"/>
</dbReference>
<comment type="caution">
    <text evidence="9">The sequence shown here is derived from an EMBL/GenBank/DDBJ whole genome shotgun (WGS) entry which is preliminary data.</text>
</comment>
<dbReference type="PANTHER" id="PTHR30600:SF10">
    <property type="entry name" value="BLL6722 PROTEIN"/>
    <property type="match status" value="1"/>
</dbReference>
<sequence length="436" mass="47794">MRLELIRVITLHISGYDAPFLKSGIAEAAAALEAIQETINPFVNNTAAQGDSVAKYLSGSIAYLHQHPDFDRFNRLNFLSQWALPLQRYFGKLVSDAQLELNTTSGVLNYKAADLFSPDALNLQAFPGGEGHSGAAWVQLGKQLFFEPGLSGNNKVSCATCHNPAKHFTDGLAQSVAFDGHSHVQRNASSLLYAGYQYGQFWDGRAKSLEEQVKTVMNNKEEMNGGETTITSLLTRKPSYKTQLSAFTHDSVTVTEEVAMAVAAYVRSLNPRNARFDQYLQGNTTVMTTQEINGFNLFMGKAQCGTCHFAPLFNGLTPPLYNLSELEVLGTTSSDNLEKPALDSDEGRLKIFPIAFYDKAFKTPTVRNVSATAPYMHNGAFKTLEAVIEFYNKGGAVGMGLPLPNQTLSAQPLNLSKEEVKDIVSFLHTLEDKIPN</sequence>
<keyword evidence="3 7" id="KW-0479">Metal-binding</keyword>
<dbReference type="InterPro" id="IPR009056">
    <property type="entry name" value="Cyt_c-like_dom"/>
</dbReference>
<dbReference type="PROSITE" id="PS51007">
    <property type="entry name" value="CYTC"/>
    <property type="match status" value="2"/>
</dbReference>
<keyword evidence="6 7" id="KW-0408">Iron</keyword>
<keyword evidence="5" id="KW-0560">Oxidoreductase</keyword>
<keyword evidence="2 7" id="KW-0349">Heme</keyword>
<evidence type="ECO:0000256" key="7">
    <source>
        <dbReference type="PROSITE-ProRule" id="PRU00433"/>
    </source>
</evidence>
<dbReference type="STRING" id="354355.SAMN05660816_05451"/>
<dbReference type="InterPro" id="IPR036909">
    <property type="entry name" value="Cyt_c-like_dom_sf"/>
</dbReference>
<organism evidence="9 10">
    <name type="scientific">Niastella yeongjuensis</name>
    <dbReference type="NCBI Taxonomy" id="354355"/>
    <lineage>
        <taxon>Bacteria</taxon>
        <taxon>Pseudomonadati</taxon>
        <taxon>Bacteroidota</taxon>
        <taxon>Chitinophagia</taxon>
        <taxon>Chitinophagales</taxon>
        <taxon>Chitinophagaceae</taxon>
        <taxon>Niastella</taxon>
    </lineage>
</organism>
<dbReference type="Pfam" id="PF03150">
    <property type="entry name" value="CCP_MauG"/>
    <property type="match status" value="1"/>
</dbReference>
<dbReference type="PANTHER" id="PTHR30600">
    <property type="entry name" value="CYTOCHROME C PEROXIDASE-RELATED"/>
    <property type="match status" value="1"/>
</dbReference>
<evidence type="ECO:0000256" key="3">
    <source>
        <dbReference type="ARBA" id="ARBA00022723"/>
    </source>
</evidence>
<dbReference type="GO" id="GO:0020037">
    <property type="term" value="F:heme binding"/>
    <property type="evidence" value="ECO:0007669"/>
    <property type="project" value="InterPro"/>
</dbReference>
<dbReference type="SUPFAM" id="SSF46626">
    <property type="entry name" value="Cytochrome c"/>
    <property type="match status" value="2"/>
</dbReference>
<proteinExistence type="predicted"/>
<dbReference type="GO" id="GO:0046872">
    <property type="term" value="F:metal ion binding"/>
    <property type="evidence" value="ECO:0007669"/>
    <property type="project" value="UniProtKB-KW"/>
</dbReference>
<dbReference type="EMBL" id="LVXG01000009">
    <property type="protein sequence ID" value="OQP52118.1"/>
    <property type="molecule type" value="Genomic_DNA"/>
</dbReference>
<evidence type="ECO:0000313" key="10">
    <source>
        <dbReference type="Proteomes" id="UP000192610"/>
    </source>
</evidence>
<dbReference type="AlphaFoldDB" id="A0A1V9F170"/>
<dbReference type="OrthoDB" id="9805202at2"/>
<keyword evidence="4" id="KW-0732">Signal</keyword>
<evidence type="ECO:0000259" key="8">
    <source>
        <dbReference type="PROSITE" id="PS51007"/>
    </source>
</evidence>
<evidence type="ECO:0000256" key="5">
    <source>
        <dbReference type="ARBA" id="ARBA00023002"/>
    </source>
</evidence>
<dbReference type="GO" id="GO:0009055">
    <property type="term" value="F:electron transfer activity"/>
    <property type="evidence" value="ECO:0007669"/>
    <property type="project" value="InterPro"/>
</dbReference>
<protein>
    <recommendedName>
        <fullName evidence="8">Cytochrome c domain-containing protein</fullName>
    </recommendedName>
</protein>
<evidence type="ECO:0000256" key="4">
    <source>
        <dbReference type="ARBA" id="ARBA00022729"/>
    </source>
</evidence>
<dbReference type="GO" id="GO:0030313">
    <property type="term" value="C:cell envelope"/>
    <property type="evidence" value="ECO:0007669"/>
    <property type="project" value="UniProtKB-SubCell"/>
</dbReference>